<evidence type="ECO:0000313" key="2">
    <source>
        <dbReference type="EMBL" id="QHT79315.1"/>
    </source>
</evidence>
<organism evidence="2">
    <name type="scientific">viral metagenome</name>
    <dbReference type="NCBI Taxonomy" id="1070528"/>
    <lineage>
        <taxon>unclassified sequences</taxon>
        <taxon>metagenomes</taxon>
        <taxon>organismal metagenomes</taxon>
    </lineage>
</organism>
<feature type="compositionally biased region" description="Low complexity" evidence="1">
    <location>
        <begin position="50"/>
        <end position="66"/>
    </location>
</feature>
<proteinExistence type="predicted"/>
<dbReference type="AlphaFoldDB" id="A0A6C0HGP4"/>
<feature type="region of interest" description="Disordered" evidence="1">
    <location>
        <begin position="46"/>
        <end position="66"/>
    </location>
</feature>
<dbReference type="EMBL" id="MN739947">
    <property type="protein sequence ID" value="QHT79315.1"/>
    <property type="molecule type" value="Genomic_DNA"/>
</dbReference>
<sequence length="66" mass="7123">MDFIQWVISVTPPAFYPEKGEQLGAKAPLHPDIVIPTKRVWTGTLYPQSPTVGTPNGTPNGTPGFC</sequence>
<evidence type="ECO:0000256" key="1">
    <source>
        <dbReference type="SAM" id="MobiDB-lite"/>
    </source>
</evidence>
<protein>
    <submittedName>
        <fullName evidence="2">Uncharacterized protein</fullName>
    </submittedName>
</protein>
<name>A0A6C0HGP4_9ZZZZ</name>
<reference evidence="2" key="1">
    <citation type="journal article" date="2020" name="Nature">
        <title>Giant virus diversity and host interactions through global metagenomics.</title>
        <authorList>
            <person name="Schulz F."/>
            <person name="Roux S."/>
            <person name="Paez-Espino D."/>
            <person name="Jungbluth S."/>
            <person name="Walsh D.A."/>
            <person name="Denef V.J."/>
            <person name="McMahon K.D."/>
            <person name="Konstantinidis K.T."/>
            <person name="Eloe-Fadrosh E.A."/>
            <person name="Kyrpides N.C."/>
            <person name="Woyke T."/>
        </authorList>
    </citation>
    <scope>NUCLEOTIDE SEQUENCE</scope>
    <source>
        <strain evidence="2">GVMAG-M-3300023179-99</strain>
    </source>
</reference>
<accession>A0A6C0HGP4</accession>